<dbReference type="SUPFAM" id="SSF52743">
    <property type="entry name" value="Subtilisin-like"/>
    <property type="match status" value="1"/>
</dbReference>
<comment type="similarity">
    <text evidence="5 6">Belongs to the peptidase S8 family.</text>
</comment>
<dbReference type="InterPro" id="IPR015500">
    <property type="entry name" value="Peptidase_S8_subtilisin-rel"/>
</dbReference>
<dbReference type="AlphaFoldDB" id="A0AA91A027"/>
<dbReference type="EMBL" id="VZBZ01000008">
    <property type="protein sequence ID" value="MQN76451.1"/>
    <property type="molecule type" value="Genomic_DNA"/>
</dbReference>
<dbReference type="GO" id="GO:0004252">
    <property type="term" value="F:serine-type endopeptidase activity"/>
    <property type="evidence" value="ECO:0007669"/>
    <property type="project" value="UniProtKB-UniRule"/>
</dbReference>
<evidence type="ECO:0000313" key="8">
    <source>
        <dbReference type="EMBL" id="MQN76451.1"/>
    </source>
</evidence>
<evidence type="ECO:0000259" key="7">
    <source>
        <dbReference type="Pfam" id="PF00082"/>
    </source>
</evidence>
<evidence type="ECO:0000256" key="1">
    <source>
        <dbReference type="ARBA" id="ARBA00022670"/>
    </source>
</evidence>
<dbReference type="PROSITE" id="PS51892">
    <property type="entry name" value="SUBTILASE"/>
    <property type="match status" value="1"/>
</dbReference>
<name>A0AA91A027_9BACT</name>
<dbReference type="Gene3D" id="3.40.50.200">
    <property type="entry name" value="Peptidase S8/S53 domain"/>
    <property type="match status" value="1"/>
</dbReference>
<evidence type="ECO:0000313" key="11">
    <source>
        <dbReference type="Proteomes" id="UP000423156"/>
    </source>
</evidence>
<feature type="active site" description="Charge relay system" evidence="4 5">
    <location>
        <position position="289"/>
    </location>
</feature>
<dbReference type="PANTHER" id="PTHR42884:SF14">
    <property type="entry name" value="NEUROENDOCRINE CONVERTASE 1"/>
    <property type="match status" value="1"/>
</dbReference>
<evidence type="ECO:0000256" key="3">
    <source>
        <dbReference type="ARBA" id="ARBA00022825"/>
    </source>
</evidence>
<dbReference type="PROSITE" id="PS51257">
    <property type="entry name" value="PROKAR_LIPOPROTEIN"/>
    <property type="match status" value="1"/>
</dbReference>
<keyword evidence="3 5" id="KW-0720">Serine protease</keyword>
<dbReference type="PANTHER" id="PTHR42884">
    <property type="entry name" value="PROPROTEIN CONVERTASE SUBTILISIN/KEXIN-RELATED"/>
    <property type="match status" value="1"/>
</dbReference>
<dbReference type="InterPro" id="IPR023828">
    <property type="entry name" value="Peptidase_S8_Ser-AS"/>
</dbReference>
<evidence type="ECO:0000313" key="9">
    <source>
        <dbReference type="EMBL" id="MQO91149.1"/>
    </source>
</evidence>
<dbReference type="PROSITE" id="PS00136">
    <property type="entry name" value="SUBTILASE_ASP"/>
    <property type="match status" value="1"/>
</dbReference>
<dbReference type="RefSeq" id="WP_022121297.1">
    <property type="nucleotide sequence ID" value="NZ_CAXTHI010000012.1"/>
</dbReference>
<dbReference type="PRINTS" id="PR00723">
    <property type="entry name" value="SUBTILISIN"/>
</dbReference>
<feature type="active site" description="Charge relay system" evidence="4 5">
    <location>
        <position position="454"/>
    </location>
</feature>
<sequence>MKKFTNLCFAILSIFCSCQGNIEDVQNSTQFQTTHEATNECNYYWYNGKKIELIVDSTKNFIVYNSEKPILKKIKGGEFQKGISTTRSGGQSKASWAIVEKENCTRSTLNNIDTSYKSPMYISKETGKSIGISNLIHIKLKDSKDKKILEELESSLHISIYSQNEYLPLWYTVFCQDNSHGNSLELCNKLQESNKFAYVEPDIMIDLAQGVTSFVAPNDPLYSDQWNLHGKYSINWEEASLLANGKGVKIGLIDTGVDATHPDYDSQKVYHAYDAYIGDWFANGLYSSHGMACAGTIVTIPNNKKGLVGIASNSELQSYSDPLTARPNISQNLASDLCIAFNSTDVVSCSWGGNDLNSSEIKEAITYYASWGRNNKGVIIVFASGNDSGPVTFPANYDEKILVVGASNKFGNKANFSNYGKEIDVVAPGVDIPTTGWTESDTSTYNYIKFSGTSAACPQVAAVAALVLSINPNLTSKEVCDIIEKTAQKVGSKPYSTYSNRPNGTWNEYMGYGLVDAAAAVKAAKSTLK</sequence>
<dbReference type="InterPro" id="IPR023827">
    <property type="entry name" value="Peptidase_S8_Asp-AS"/>
</dbReference>
<gene>
    <name evidence="9" type="ORF">F7D31_00370</name>
    <name evidence="8" type="ORF">F7D71_00920</name>
</gene>
<keyword evidence="1 5" id="KW-0645">Protease</keyword>
<keyword evidence="2 5" id="KW-0378">Hydrolase</keyword>
<reference evidence="10 11" key="1">
    <citation type="submission" date="2019-09" db="EMBL/GenBank/DDBJ databases">
        <title>Distinct polysaccharide growth profiles of human intestinal Prevotella copri isolates.</title>
        <authorList>
            <person name="Fehlner-Peach H."/>
            <person name="Magnabosco C."/>
            <person name="Raghavan V."/>
            <person name="Scher J.U."/>
            <person name="Tett A."/>
            <person name="Cox L.M."/>
            <person name="Gottsegen C."/>
            <person name="Watters A."/>
            <person name="Wiltshire- Gordon J.D."/>
            <person name="Segata N."/>
            <person name="Bonneau R."/>
            <person name="Littman D.R."/>
        </authorList>
    </citation>
    <scope>NUCLEOTIDE SEQUENCE [LARGE SCALE GENOMIC DNA]</scope>
    <source>
        <strain evidence="11">BU41712</strain>
        <strain evidence="10">iAU3127</strain>
    </source>
</reference>
<dbReference type="GO" id="GO:0016020">
    <property type="term" value="C:membrane"/>
    <property type="evidence" value="ECO:0007669"/>
    <property type="project" value="TreeGrafter"/>
</dbReference>
<dbReference type="PROSITE" id="PS00138">
    <property type="entry name" value="SUBTILASE_SER"/>
    <property type="match status" value="1"/>
</dbReference>
<evidence type="ECO:0000313" key="10">
    <source>
        <dbReference type="Proteomes" id="UP000421283"/>
    </source>
</evidence>
<evidence type="ECO:0000256" key="5">
    <source>
        <dbReference type="PROSITE-ProRule" id="PRU01240"/>
    </source>
</evidence>
<dbReference type="Proteomes" id="UP000421283">
    <property type="component" value="Unassembled WGS sequence"/>
</dbReference>
<organism evidence="9 10">
    <name type="scientific">Segatella copri</name>
    <dbReference type="NCBI Taxonomy" id="165179"/>
    <lineage>
        <taxon>Bacteria</taxon>
        <taxon>Pseudomonadati</taxon>
        <taxon>Bacteroidota</taxon>
        <taxon>Bacteroidia</taxon>
        <taxon>Bacteroidales</taxon>
        <taxon>Prevotellaceae</taxon>
        <taxon>Segatella</taxon>
    </lineage>
</organism>
<dbReference type="Proteomes" id="UP000423156">
    <property type="component" value="Unassembled WGS sequence"/>
</dbReference>
<reference evidence="9" key="2">
    <citation type="submission" date="2022-12" db="EMBL/GenBank/DDBJ databases">
        <title>Distinct polysaccharide growth profiles of human intestinal Prevotella copri isolates.</title>
        <authorList>
            <person name="Fehlner-Peach H."/>
            <person name="Magnabosco C."/>
            <person name="Raghavan V."/>
            <person name="Scher J.U."/>
            <person name="Tett A."/>
            <person name="Cox L.M."/>
            <person name="Gottsegen C."/>
            <person name="Watters A."/>
            <person name="Wiltshire- Gordon J.D."/>
            <person name="Segata N."/>
            <person name="Bonneau R."/>
            <person name="Littman D.R."/>
        </authorList>
    </citation>
    <scope>NUCLEOTIDE SEQUENCE</scope>
    <source>
        <strain evidence="8">BU41712</strain>
        <strain evidence="9">IAU3127</strain>
    </source>
</reference>
<feature type="active site" description="Charge relay system" evidence="4 5">
    <location>
        <position position="254"/>
    </location>
</feature>
<evidence type="ECO:0000256" key="4">
    <source>
        <dbReference type="PIRSR" id="PIRSR615500-1"/>
    </source>
</evidence>
<feature type="domain" description="Peptidase S8/S53" evidence="7">
    <location>
        <begin position="245"/>
        <end position="513"/>
    </location>
</feature>
<dbReference type="Pfam" id="PF00082">
    <property type="entry name" value="Peptidase_S8"/>
    <property type="match status" value="1"/>
</dbReference>
<dbReference type="InterPro" id="IPR000209">
    <property type="entry name" value="Peptidase_S8/S53_dom"/>
</dbReference>
<proteinExistence type="inferred from homology"/>
<evidence type="ECO:0000256" key="6">
    <source>
        <dbReference type="RuleBase" id="RU003355"/>
    </source>
</evidence>
<evidence type="ECO:0000256" key="2">
    <source>
        <dbReference type="ARBA" id="ARBA00022801"/>
    </source>
</evidence>
<protein>
    <submittedName>
        <fullName evidence="9">S8 family serine peptidase</fullName>
    </submittedName>
</protein>
<accession>A0AA91A027</accession>
<dbReference type="InterPro" id="IPR036852">
    <property type="entry name" value="Peptidase_S8/S53_dom_sf"/>
</dbReference>
<dbReference type="EMBL" id="VZAP01000006">
    <property type="protein sequence ID" value="MQO91149.1"/>
    <property type="molecule type" value="Genomic_DNA"/>
</dbReference>
<comment type="caution">
    <text evidence="9">The sequence shown here is derived from an EMBL/GenBank/DDBJ whole genome shotgun (WGS) entry which is preliminary data.</text>
</comment>
<dbReference type="GO" id="GO:0016485">
    <property type="term" value="P:protein processing"/>
    <property type="evidence" value="ECO:0007669"/>
    <property type="project" value="TreeGrafter"/>
</dbReference>